<dbReference type="InterPro" id="IPR028884">
    <property type="entry name" value="Trm82"/>
</dbReference>
<evidence type="ECO:0000256" key="4">
    <source>
        <dbReference type="ARBA" id="ARBA00022737"/>
    </source>
</evidence>
<comment type="pathway">
    <text evidence="6">tRNA modification; N(7)-methylguanine-tRNA biosynthesis.</text>
</comment>
<dbReference type="STRING" id="104259.A0A0F7TEZ4"/>
<dbReference type="PANTHER" id="PTHR16288:SF0">
    <property type="entry name" value="TRNA (GUANINE-N(7)-)-METHYLTRANSFERASE NON-CATALYTIC SUBUNIT WDR4"/>
    <property type="match status" value="1"/>
</dbReference>
<proteinExistence type="inferred from homology"/>
<dbReference type="AlphaFoldDB" id="A0A0F7TEZ4"/>
<accession>A0A0F7TEZ4</accession>
<gene>
    <name evidence="8" type="ORF">PMG11_00361</name>
</gene>
<evidence type="ECO:0000256" key="3">
    <source>
        <dbReference type="ARBA" id="ARBA00022694"/>
    </source>
</evidence>
<dbReference type="GO" id="GO:0106004">
    <property type="term" value="P:tRNA (guanine-N7)-methylation"/>
    <property type="evidence" value="ECO:0007669"/>
    <property type="project" value="UniProtKB-UniRule"/>
</dbReference>
<keyword evidence="3 6" id="KW-0819">tRNA processing</keyword>
<dbReference type="Gene3D" id="2.130.10.10">
    <property type="entry name" value="YVTN repeat-like/Quinoprotein amine dehydrogenase"/>
    <property type="match status" value="1"/>
</dbReference>
<evidence type="ECO:0000256" key="5">
    <source>
        <dbReference type="ARBA" id="ARBA00023242"/>
    </source>
</evidence>
<evidence type="ECO:0000256" key="1">
    <source>
        <dbReference type="ARBA" id="ARBA00004123"/>
    </source>
</evidence>
<dbReference type="HAMAP" id="MF_03056">
    <property type="entry name" value="TRM82"/>
    <property type="match status" value="1"/>
</dbReference>
<dbReference type="PANTHER" id="PTHR16288">
    <property type="entry name" value="WD40 REPEAT PROTEIN 4"/>
    <property type="match status" value="1"/>
</dbReference>
<dbReference type="GO" id="GO:0043527">
    <property type="term" value="C:tRNA methyltransferase complex"/>
    <property type="evidence" value="ECO:0007669"/>
    <property type="project" value="TreeGrafter"/>
</dbReference>
<organism evidence="8 9">
    <name type="scientific">Penicillium brasilianum</name>
    <dbReference type="NCBI Taxonomy" id="104259"/>
    <lineage>
        <taxon>Eukaryota</taxon>
        <taxon>Fungi</taxon>
        <taxon>Dikarya</taxon>
        <taxon>Ascomycota</taxon>
        <taxon>Pezizomycotina</taxon>
        <taxon>Eurotiomycetes</taxon>
        <taxon>Eurotiomycetidae</taxon>
        <taxon>Eurotiales</taxon>
        <taxon>Aspergillaceae</taxon>
        <taxon>Penicillium</taxon>
    </lineage>
</organism>
<dbReference type="EMBL" id="CDHK01000001">
    <property type="protein sequence ID" value="CEJ54036.1"/>
    <property type="molecule type" value="Genomic_DNA"/>
</dbReference>
<dbReference type="OrthoDB" id="339900at2759"/>
<dbReference type="GO" id="GO:0005634">
    <property type="term" value="C:nucleus"/>
    <property type="evidence" value="ECO:0007669"/>
    <property type="project" value="UniProtKB-SubCell"/>
</dbReference>
<feature type="compositionally biased region" description="Polar residues" evidence="7">
    <location>
        <begin position="55"/>
        <end position="67"/>
    </location>
</feature>
<dbReference type="Proteomes" id="UP000042958">
    <property type="component" value="Unassembled WGS sequence"/>
</dbReference>
<evidence type="ECO:0000256" key="6">
    <source>
        <dbReference type="HAMAP-Rule" id="MF_03056"/>
    </source>
</evidence>
<comment type="similarity">
    <text evidence="6">Belongs to the WD repeat TRM82 family.</text>
</comment>
<protein>
    <submittedName>
        <fullName evidence="8">Uncharacterized protein</fullName>
    </submittedName>
</protein>
<feature type="region of interest" description="Disordered" evidence="7">
    <location>
        <begin position="53"/>
        <end position="95"/>
    </location>
</feature>
<dbReference type="InterPro" id="IPR015943">
    <property type="entry name" value="WD40/YVTN_repeat-like_dom_sf"/>
</dbReference>
<dbReference type="GO" id="GO:0005829">
    <property type="term" value="C:cytosol"/>
    <property type="evidence" value="ECO:0007669"/>
    <property type="project" value="TreeGrafter"/>
</dbReference>
<evidence type="ECO:0000256" key="2">
    <source>
        <dbReference type="ARBA" id="ARBA00022574"/>
    </source>
</evidence>
<keyword evidence="2 6" id="KW-0853">WD repeat</keyword>
<reference evidence="9" key="1">
    <citation type="journal article" date="2015" name="Genome Announc.">
        <title>Draft genome sequence of the fungus Penicillium brasilianum MG11.</title>
        <authorList>
            <person name="Horn F."/>
            <person name="Linde J."/>
            <person name="Mattern D.J."/>
            <person name="Walther G."/>
            <person name="Guthke R."/>
            <person name="Brakhage A.A."/>
            <person name="Valiante V."/>
        </authorList>
    </citation>
    <scope>NUCLEOTIDE SEQUENCE [LARGE SCALE GENOMIC DNA]</scope>
    <source>
        <strain evidence="9">MG11</strain>
    </source>
</reference>
<keyword evidence="4 6" id="KW-0677">Repeat</keyword>
<evidence type="ECO:0000313" key="9">
    <source>
        <dbReference type="Proteomes" id="UP000042958"/>
    </source>
</evidence>
<evidence type="ECO:0000313" key="8">
    <source>
        <dbReference type="EMBL" id="CEJ54036.1"/>
    </source>
</evidence>
<dbReference type="InterPro" id="IPR036322">
    <property type="entry name" value="WD40_repeat_dom_sf"/>
</dbReference>
<evidence type="ECO:0000256" key="7">
    <source>
        <dbReference type="SAM" id="MobiDB-lite"/>
    </source>
</evidence>
<dbReference type="SUPFAM" id="SSF50978">
    <property type="entry name" value="WD40 repeat-like"/>
    <property type="match status" value="1"/>
</dbReference>
<keyword evidence="9" id="KW-1185">Reference proteome</keyword>
<comment type="subcellular location">
    <subcellularLocation>
        <location evidence="1 6">Nucleus</location>
    </subcellularLocation>
</comment>
<dbReference type="UniPathway" id="UPA00989"/>
<name>A0A0F7TEZ4_PENBI</name>
<sequence length="499" mass="54066">MASFQHPFQSLTLVRRQLQGLSNVLVASAGSYIYSYAAESGQRLAIWPQHVETSRGATSAPTSTSEDQAPPEKRIRLSSPEKDSEQKPAATTDGSTTWTNIPIVLATSDGKHVVALTAEDKCIRVFSLTEDGNFKELSSRNMAKKPCALDLTPDNQTILCADKFGDVYTLPLIPGEYVKPKVQAKKPKPVATTLTVHSKRNLRSLEQQHMHAERAEKAAKVQEEGEEKVALNFEHRLILGHVSMLTDVIAVSLPGAAGSRPRNYILTADRDEHIRVSRGIPQAHVIEQQCLGHTSLISKLCIPSWAPNVLISGGADGQLLVWNWIEGQLHQSVPLGDSLHGAIVSGIWDVSFDQPAGATGSINIILVGLEGTPQLLCYTLESDNTLRSQGAVQLSGNVLDLASIDSQGSVIISLDAVREPGSTDMWKESPVSPQTLTECLHFSISGEGLTWTVGDDTRTASINAVGTSSLPATLDAKQRKIMDDTLYNLGNLRKRTFDD</sequence>
<feature type="compositionally biased region" description="Basic and acidic residues" evidence="7">
    <location>
        <begin position="70"/>
        <end position="86"/>
    </location>
</feature>
<keyword evidence="5 6" id="KW-0539">Nucleus</keyword>
<comment type="function">
    <text evidence="6">Required for the formation of N(7)-methylguanine at position 46 (m7G46) in tRNA. In the complex, it is required to stabilize and induce conformational changes of the catalytic subunit.</text>
</comment>